<dbReference type="PANTHER" id="PTHR13887:SF14">
    <property type="entry name" value="DISULFIDE BOND FORMATION PROTEIN D"/>
    <property type="match status" value="1"/>
</dbReference>
<evidence type="ECO:0000256" key="5">
    <source>
        <dbReference type="ARBA" id="ARBA00023002"/>
    </source>
</evidence>
<dbReference type="InterPro" id="IPR012336">
    <property type="entry name" value="Thioredoxin-like_fold"/>
</dbReference>
<dbReference type="AlphaFoldDB" id="A0A285PCM8"/>
<keyword evidence="8" id="KW-0472">Membrane</keyword>
<keyword evidence="4" id="KW-0249">Electron transport</keyword>
<dbReference type="RefSeq" id="WP_097010042.1">
    <property type="nucleotide sequence ID" value="NZ_OBEJ01000007.1"/>
</dbReference>
<dbReference type="OrthoDB" id="15256at2157"/>
<sequence length="245" mass="26464">MDGKSNITRRRALLAGGGTVAFGGGVAYLASRSGSSDSEYVPATFHESDGTSGFGVELAGRPIAGERDATVDLYYWTDYLCPFCKKFETETLPQIGRNYLDTGDVRLVMLSYPNIGRYSMPASVWGRCVWAQAADTEPEAFWRWHGAAFDEQAESGTGWADEVTFAGVTEQTDGVDLAAVEDCRANRGESIRESISVDLETGRSAGLRGTPGFVIYNRQSDAAGKLVGAHPYENFADAIDQVLQS</sequence>
<keyword evidence="5" id="KW-0560">Oxidoreductase</keyword>
<organism evidence="10 11">
    <name type="scientific">Natronoarchaeum philippinense</name>
    <dbReference type="NCBI Taxonomy" id="558529"/>
    <lineage>
        <taxon>Archaea</taxon>
        <taxon>Methanobacteriati</taxon>
        <taxon>Methanobacteriota</taxon>
        <taxon>Stenosarchaea group</taxon>
        <taxon>Halobacteria</taxon>
        <taxon>Halobacteriales</taxon>
        <taxon>Natronoarchaeaceae</taxon>
    </lineage>
</organism>
<keyword evidence="4" id="KW-0813">Transport</keyword>
<dbReference type="EMBL" id="OBEJ01000007">
    <property type="protein sequence ID" value="SNZ17886.1"/>
    <property type="molecule type" value="Genomic_DNA"/>
</dbReference>
<dbReference type="InterPro" id="IPR036249">
    <property type="entry name" value="Thioredoxin-like_sf"/>
</dbReference>
<evidence type="ECO:0000256" key="6">
    <source>
        <dbReference type="ARBA" id="ARBA00023157"/>
    </source>
</evidence>
<evidence type="ECO:0000313" key="11">
    <source>
        <dbReference type="Proteomes" id="UP000219453"/>
    </source>
</evidence>
<dbReference type="SUPFAM" id="SSF52833">
    <property type="entry name" value="Thioredoxin-like"/>
    <property type="match status" value="1"/>
</dbReference>
<evidence type="ECO:0000256" key="8">
    <source>
        <dbReference type="SAM" id="Phobius"/>
    </source>
</evidence>
<keyword evidence="8" id="KW-1133">Transmembrane helix</keyword>
<dbReference type="Pfam" id="PF13462">
    <property type="entry name" value="Thioredoxin_4"/>
    <property type="match status" value="1"/>
</dbReference>
<dbReference type="GO" id="GO:0016491">
    <property type="term" value="F:oxidoreductase activity"/>
    <property type="evidence" value="ECO:0007669"/>
    <property type="project" value="UniProtKB-KW"/>
</dbReference>
<evidence type="ECO:0000313" key="10">
    <source>
        <dbReference type="EMBL" id="SNZ17886.1"/>
    </source>
</evidence>
<keyword evidence="7" id="KW-0676">Redox-active center</keyword>
<gene>
    <name evidence="10" type="ORF">SAMN06269185_3156</name>
</gene>
<proteinExistence type="inferred from homology"/>
<dbReference type="GO" id="GO:0016853">
    <property type="term" value="F:isomerase activity"/>
    <property type="evidence" value="ECO:0007669"/>
    <property type="project" value="UniProtKB-KW"/>
</dbReference>
<dbReference type="Proteomes" id="UP000219453">
    <property type="component" value="Unassembled WGS sequence"/>
</dbReference>
<evidence type="ECO:0000256" key="3">
    <source>
        <dbReference type="ARBA" id="ARBA00022729"/>
    </source>
</evidence>
<dbReference type="Gene3D" id="3.40.30.10">
    <property type="entry name" value="Glutaredoxin"/>
    <property type="match status" value="1"/>
</dbReference>
<evidence type="ECO:0000256" key="7">
    <source>
        <dbReference type="ARBA" id="ARBA00023284"/>
    </source>
</evidence>
<evidence type="ECO:0000256" key="1">
    <source>
        <dbReference type="ARBA" id="ARBA00005791"/>
    </source>
</evidence>
<keyword evidence="10" id="KW-0413">Isomerase</keyword>
<keyword evidence="8" id="KW-0812">Transmembrane</keyword>
<keyword evidence="3" id="KW-0732">Signal</keyword>
<evidence type="ECO:0000256" key="2">
    <source>
        <dbReference type="ARBA" id="ARBA00007787"/>
    </source>
</evidence>
<feature type="domain" description="Thioredoxin-like fold" evidence="9">
    <location>
        <begin position="62"/>
        <end position="222"/>
    </location>
</feature>
<keyword evidence="11" id="KW-1185">Reference proteome</keyword>
<protein>
    <submittedName>
        <fullName evidence="10">Protein-disulfide isomerase</fullName>
    </submittedName>
</protein>
<dbReference type="PANTHER" id="PTHR13887">
    <property type="entry name" value="GLUTATHIONE S-TRANSFERASE KAPPA"/>
    <property type="match status" value="1"/>
</dbReference>
<comment type="similarity">
    <text evidence="2">Belongs to the glutaredoxin family.</text>
</comment>
<evidence type="ECO:0000256" key="4">
    <source>
        <dbReference type="ARBA" id="ARBA00022982"/>
    </source>
</evidence>
<evidence type="ECO:0000259" key="9">
    <source>
        <dbReference type="Pfam" id="PF13462"/>
    </source>
</evidence>
<accession>A0A285PCM8</accession>
<reference evidence="10 11" key="1">
    <citation type="submission" date="2017-09" db="EMBL/GenBank/DDBJ databases">
        <authorList>
            <person name="Ehlers B."/>
            <person name="Leendertz F.H."/>
        </authorList>
    </citation>
    <scope>NUCLEOTIDE SEQUENCE [LARGE SCALE GENOMIC DNA]</scope>
    <source>
        <strain evidence="10 11">DSM 27208</strain>
    </source>
</reference>
<feature type="transmembrane region" description="Helical" evidence="8">
    <location>
        <begin position="12"/>
        <end position="30"/>
    </location>
</feature>
<keyword evidence="6" id="KW-1015">Disulfide bond</keyword>
<comment type="similarity">
    <text evidence="1">Belongs to the thioredoxin family. DsbA subfamily.</text>
</comment>
<name>A0A285PCM8_NATPI</name>